<feature type="domain" description="3-hydroxyacyl-CoA dehydrogenase C-terminal" evidence="3">
    <location>
        <begin position="213"/>
        <end position="310"/>
    </location>
</feature>
<dbReference type="InterPro" id="IPR006108">
    <property type="entry name" value="3HC_DH_C"/>
</dbReference>
<dbReference type="EMBL" id="SLVJ01000024">
    <property type="protein sequence ID" value="TCM62694.1"/>
    <property type="molecule type" value="Genomic_DNA"/>
</dbReference>
<dbReference type="FunFam" id="3.40.50.720:FF:000009">
    <property type="entry name" value="Fatty oxidation complex, alpha subunit"/>
    <property type="match status" value="1"/>
</dbReference>
<keyword evidence="1" id="KW-0560">Oxidoreductase</keyword>
<feature type="domain" description="3-hydroxyacyl-CoA dehydrogenase C-terminal" evidence="3">
    <location>
        <begin position="445"/>
        <end position="525"/>
    </location>
</feature>
<dbReference type="Proteomes" id="UP000294963">
    <property type="component" value="Unassembled WGS sequence"/>
</dbReference>
<dbReference type="Gene3D" id="1.10.1040.50">
    <property type="match status" value="1"/>
</dbReference>
<name>A0A4R1XFX6_ACICA</name>
<dbReference type="AlphaFoldDB" id="A0A4R1XFX6"/>
<dbReference type="GO" id="GO:0070403">
    <property type="term" value="F:NAD+ binding"/>
    <property type="evidence" value="ECO:0007669"/>
    <property type="project" value="InterPro"/>
</dbReference>
<evidence type="ECO:0000259" key="3">
    <source>
        <dbReference type="Pfam" id="PF00725"/>
    </source>
</evidence>
<dbReference type="Pfam" id="PF00725">
    <property type="entry name" value="3HCDH"/>
    <property type="match status" value="2"/>
</dbReference>
<accession>A0A4R1XFX6</accession>
<keyword evidence="2" id="KW-0520">NAD</keyword>
<protein>
    <submittedName>
        <fullName evidence="6">3-hydroxybutyryl-CoA dehydrogenase</fullName>
    </submittedName>
</protein>
<dbReference type="NCBIfam" id="NF006124">
    <property type="entry name" value="PRK08268.1"/>
    <property type="match status" value="1"/>
</dbReference>
<dbReference type="InterPro" id="IPR036291">
    <property type="entry name" value="NAD(P)-bd_dom_sf"/>
</dbReference>
<evidence type="ECO:0000313" key="6">
    <source>
        <dbReference type="EMBL" id="TCM62694.1"/>
    </source>
</evidence>
<dbReference type="PANTHER" id="PTHR48075:SF5">
    <property type="entry name" value="3-HYDROXYBUTYRYL-COA DEHYDROGENASE"/>
    <property type="match status" value="1"/>
</dbReference>
<reference evidence="6 7" key="1">
    <citation type="submission" date="2019-03" db="EMBL/GenBank/DDBJ databases">
        <title>Genomic analyses of the natural microbiome of Caenorhabditis elegans.</title>
        <authorList>
            <person name="Samuel B."/>
        </authorList>
    </citation>
    <scope>NUCLEOTIDE SEQUENCE [LARGE SCALE GENOMIC DNA]</scope>
    <source>
        <strain evidence="6 7">JUb89</strain>
    </source>
</reference>
<evidence type="ECO:0000259" key="4">
    <source>
        <dbReference type="Pfam" id="PF02737"/>
    </source>
</evidence>
<dbReference type="InterPro" id="IPR008927">
    <property type="entry name" value="6-PGluconate_DH-like_C_sf"/>
</dbReference>
<dbReference type="Gene3D" id="3.40.50.720">
    <property type="entry name" value="NAD(P)-binding Rossmann-like Domain"/>
    <property type="match status" value="1"/>
</dbReference>
<dbReference type="PANTHER" id="PTHR48075">
    <property type="entry name" value="3-HYDROXYACYL-COA DEHYDROGENASE FAMILY PROTEIN"/>
    <property type="match status" value="1"/>
</dbReference>
<gene>
    <name evidence="6" type="ORF">EC844_12411</name>
</gene>
<dbReference type="SUPFAM" id="SSF51735">
    <property type="entry name" value="NAD(P)-binding Rossmann-fold domains"/>
    <property type="match status" value="1"/>
</dbReference>
<dbReference type="Gene3D" id="1.10.1040.10">
    <property type="entry name" value="N-(1-d-carboxylethyl)-l-norvaline Dehydrogenase, domain 2"/>
    <property type="match status" value="1"/>
</dbReference>
<comment type="caution">
    <text evidence="6">The sequence shown here is derived from an EMBL/GenBank/DDBJ whole genome shotgun (WGS) entry which is preliminary data.</text>
</comment>
<dbReference type="Pfam" id="PF02737">
    <property type="entry name" value="3HCDH_N"/>
    <property type="match status" value="1"/>
</dbReference>
<sequence>MAIIMANIKDENMAQSHLNVDVELELDLSQACIAVIGCGTMGMGIAQMAILQGHSTQVYDLDAAKLQQAVAGLSQTFDKLIARGKLSATQVSAALDRLEMVNQIEQLSVADVVIEAIVENKAIKQTLFKQLAEICKADTILASNTSSISITAIAAQVSHPQRVVGLHFFNPAPVMKLVEIVRGLKTDAKICTGLKQLMQSWGKIPVLTQSTPGFIVNRIARPFYAEAFRALQEQVCDYDVLDYALKQCGGFAMGPCELTDLIGQDVNFSVTQTVFEEFFFDPRYRPSLIQKELVDAGAFGRKSGLGFYTYDEKLNYNKYQLADRCTAVASTTELVTASVQVTGQWAQTPDLLARMGLHSHATEAPDLIQIDDIQLRFSQGESANLSDPQHKVVLLDWHHDFKHAEAVVMSHNVHCTATDRAKVEAVLGQCGIAVIWIKDHPGLLTLRSIALLINEACEASLHGIATQQDINHAMRYGVNYPQGPYQWLARMGTAYILKTLNQLYRVYGEEKYRPSLYLKQLNALEQSTDAHTANVKI</sequence>
<dbReference type="GO" id="GO:0016616">
    <property type="term" value="F:oxidoreductase activity, acting on the CH-OH group of donors, NAD or NADP as acceptor"/>
    <property type="evidence" value="ECO:0007669"/>
    <property type="project" value="InterPro"/>
</dbReference>
<feature type="domain" description="3-hydroxyacyl-CoA dehydrogenase NAD binding" evidence="4">
    <location>
        <begin position="33"/>
        <end position="209"/>
    </location>
</feature>
<dbReference type="GO" id="GO:0006631">
    <property type="term" value="P:fatty acid metabolic process"/>
    <property type="evidence" value="ECO:0007669"/>
    <property type="project" value="InterPro"/>
</dbReference>
<dbReference type="InterPro" id="IPR041040">
    <property type="entry name" value="3HCDH_RFF"/>
</dbReference>
<dbReference type="SUPFAM" id="SSF48179">
    <property type="entry name" value="6-phosphogluconate dehydrogenase C-terminal domain-like"/>
    <property type="match status" value="2"/>
</dbReference>
<dbReference type="InterPro" id="IPR013328">
    <property type="entry name" value="6PGD_dom2"/>
</dbReference>
<evidence type="ECO:0000313" key="7">
    <source>
        <dbReference type="Proteomes" id="UP000294963"/>
    </source>
</evidence>
<proteinExistence type="predicted"/>
<dbReference type="Pfam" id="PF18321">
    <property type="entry name" value="3HCDH_RFF"/>
    <property type="match status" value="1"/>
</dbReference>
<evidence type="ECO:0000256" key="2">
    <source>
        <dbReference type="ARBA" id="ARBA00023027"/>
    </source>
</evidence>
<evidence type="ECO:0000256" key="1">
    <source>
        <dbReference type="ARBA" id="ARBA00023002"/>
    </source>
</evidence>
<feature type="domain" description="3-hydroxybutyryl-CoA dehydrogenase reduced Rossmann-fold" evidence="5">
    <location>
        <begin position="375"/>
        <end position="441"/>
    </location>
</feature>
<keyword evidence="7" id="KW-1185">Reference proteome</keyword>
<organism evidence="6 7">
    <name type="scientific">Acinetobacter calcoaceticus</name>
    <dbReference type="NCBI Taxonomy" id="471"/>
    <lineage>
        <taxon>Bacteria</taxon>
        <taxon>Pseudomonadati</taxon>
        <taxon>Pseudomonadota</taxon>
        <taxon>Gammaproteobacteria</taxon>
        <taxon>Moraxellales</taxon>
        <taxon>Moraxellaceae</taxon>
        <taxon>Acinetobacter</taxon>
        <taxon>Acinetobacter calcoaceticus/baumannii complex</taxon>
    </lineage>
</organism>
<evidence type="ECO:0000259" key="5">
    <source>
        <dbReference type="Pfam" id="PF18321"/>
    </source>
</evidence>
<dbReference type="InterPro" id="IPR006176">
    <property type="entry name" value="3-OHacyl-CoA_DH_NAD-bd"/>
</dbReference>